<feature type="region of interest" description="Disordered" evidence="1">
    <location>
        <begin position="123"/>
        <end position="152"/>
    </location>
</feature>
<accession>A0A9P8L389</accession>
<evidence type="ECO:0000256" key="1">
    <source>
        <dbReference type="SAM" id="MobiDB-lite"/>
    </source>
</evidence>
<reference evidence="2" key="1">
    <citation type="submission" date="2021-03" db="EMBL/GenBank/DDBJ databases">
        <title>Comparative genomics and phylogenomic investigation of the class Geoglossomycetes provide insights into ecological specialization and systematics.</title>
        <authorList>
            <person name="Melie T."/>
            <person name="Pirro S."/>
            <person name="Miller A.N."/>
            <person name="Quandt A."/>
        </authorList>
    </citation>
    <scope>NUCLEOTIDE SEQUENCE</scope>
    <source>
        <strain evidence="2">GBOQ0MN5Z8</strain>
    </source>
</reference>
<comment type="caution">
    <text evidence="2">The sequence shown here is derived from an EMBL/GenBank/DDBJ whole genome shotgun (WGS) entry which is preliminary data.</text>
</comment>
<dbReference type="EMBL" id="JAGHQL010000072">
    <property type="protein sequence ID" value="KAH0541659.1"/>
    <property type="molecule type" value="Genomic_DNA"/>
</dbReference>
<organism evidence="2 3">
    <name type="scientific">Glutinoglossum americanum</name>
    <dbReference type="NCBI Taxonomy" id="1670608"/>
    <lineage>
        <taxon>Eukaryota</taxon>
        <taxon>Fungi</taxon>
        <taxon>Dikarya</taxon>
        <taxon>Ascomycota</taxon>
        <taxon>Pezizomycotina</taxon>
        <taxon>Geoglossomycetes</taxon>
        <taxon>Geoglossales</taxon>
        <taxon>Geoglossaceae</taxon>
        <taxon>Glutinoglossum</taxon>
    </lineage>
</organism>
<keyword evidence="3" id="KW-1185">Reference proteome</keyword>
<name>A0A9P8L389_9PEZI</name>
<evidence type="ECO:0000313" key="3">
    <source>
        <dbReference type="Proteomes" id="UP000698800"/>
    </source>
</evidence>
<proteinExistence type="predicted"/>
<dbReference type="Proteomes" id="UP000698800">
    <property type="component" value="Unassembled WGS sequence"/>
</dbReference>
<dbReference type="OrthoDB" id="10575971at2759"/>
<evidence type="ECO:0000313" key="2">
    <source>
        <dbReference type="EMBL" id="KAH0541659.1"/>
    </source>
</evidence>
<dbReference type="AlphaFoldDB" id="A0A9P8L389"/>
<feature type="compositionally biased region" description="Acidic residues" evidence="1">
    <location>
        <begin position="123"/>
        <end position="132"/>
    </location>
</feature>
<protein>
    <submittedName>
        <fullName evidence="2">Uncharacterized protein</fullName>
    </submittedName>
</protein>
<sequence>MWHHNYQHSPKNIQSRLKKTFPELYGSYPETVDMAPAIEGHIAMLQSQWAPKDWLNVDPSKKSWSWMLRIHNENLLLEGGVPNYVLAYGGIDDDIRIGGVGGGSGVFVHPEEAQDGVEDYEDVNATGDDWESDSQGGGDETEASSQESDGHSEFEVVVDLDEISRELVGQGEVLLACVEIHLDDSVDYLTLTDD</sequence>
<gene>
    <name evidence="2" type="ORF">FGG08_003890</name>
</gene>